<dbReference type="NCBIfam" id="TIGR00333">
    <property type="entry name" value="nrdI"/>
    <property type="match status" value="1"/>
</dbReference>
<evidence type="ECO:0000256" key="3">
    <source>
        <dbReference type="HAMAP-Rule" id="MF_00128"/>
    </source>
</evidence>
<dbReference type="InterPro" id="IPR029039">
    <property type="entry name" value="Flavoprotein-like_sf"/>
</dbReference>
<organism evidence="4 5">
    <name type="scientific">Paenibacillus medicaginis</name>
    <dbReference type="NCBI Taxonomy" id="1470560"/>
    <lineage>
        <taxon>Bacteria</taxon>
        <taxon>Bacillati</taxon>
        <taxon>Bacillota</taxon>
        <taxon>Bacilli</taxon>
        <taxon>Bacillales</taxon>
        <taxon>Paenibacillaceae</taxon>
        <taxon>Paenibacillus</taxon>
    </lineage>
</organism>
<gene>
    <name evidence="3 4" type="primary">nrdI</name>
    <name evidence="4" type="ORF">ACE5LO_00830</name>
</gene>
<dbReference type="RefSeq" id="WP_375518509.1">
    <property type="nucleotide sequence ID" value="NZ_JBHIRY010000001.1"/>
</dbReference>
<comment type="similarity">
    <text evidence="2 3">Belongs to the NrdI family.</text>
</comment>
<evidence type="ECO:0000313" key="5">
    <source>
        <dbReference type="Proteomes" id="UP001580430"/>
    </source>
</evidence>
<reference evidence="4 5" key="1">
    <citation type="submission" date="2024-09" db="EMBL/GenBank/DDBJ databases">
        <title>Paenibacillus zeirhizospherea sp. nov., isolated from surface of the maize (Zea mays) roots in a horticulture field, Hungary.</title>
        <authorList>
            <person name="Marton D."/>
            <person name="Farkas M."/>
            <person name="Bedics A."/>
            <person name="Toth E."/>
            <person name="Tancsics A."/>
            <person name="Boka K."/>
            <person name="Marati G."/>
            <person name="Kriszt B."/>
            <person name="Cserhati M."/>
        </authorList>
    </citation>
    <scope>NUCLEOTIDE SEQUENCE [LARGE SCALE GENOMIC DNA]</scope>
    <source>
        <strain evidence="4 5">JCM 18446</strain>
    </source>
</reference>
<evidence type="ECO:0000256" key="1">
    <source>
        <dbReference type="ARBA" id="ARBA00003999"/>
    </source>
</evidence>
<dbReference type="InterPro" id="IPR020852">
    <property type="entry name" value="RNR_Ib_NrdI_bac"/>
</dbReference>
<name>A0ABV5BUG5_9BACL</name>
<comment type="function">
    <text evidence="1 3">Probably involved in ribonucleotide reductase function.</text>
</comment>
<dbReference type="HAMAP" id="MF_00128">
    <property type="entry name" value="NrdI"/>
    <property type="match status" value="1"/>
</dbReference>
<keyword evidence="5" id="KW-1185">Reference proteome</keyword>
<comment type="caution">
    <text evidence="4">The sequence shown here is derived from an EMBL/GenBank/DDBJ whole genome shotgun (WGS) entry which is preliminary data.</text>
</comment>
<dbReference type="EMBL" id="JBHIRY010000001">
    <property type="protein sequence ID" value="MFB5758925.1"/>
    <property type="molecule type" value="Genomic_DNA"/>
</dbReference>
<dbReference type="SUPFAM" id="SSF52218">
    <property type="entry name" value="Flavoproteins"/>
    <property type="match status" value="1"/>
</dbReference>
<sequence length="117" mass="13268">MLVVYDSLTGNIQRFVNKLDFKKVKIHNNLLIDDPFVLITYTIGFGEVPENVRDFLLSNHKHLKGVAASGNRNWGAYFCKAADLLSAQYNVPVIHKFELSGTKKDIDIFTQEVNNIV</sequence>
<dbReference type="PIRSF" id="PIRSF005087">
    <property type="entry name" value="NrdI"/>
    <property type="match status" value="1"/>
</dbReference>
<dbReference type="Pfam" id="PF07972">
    <property type="entry name" value="Flavodoxin_NdrI"/>
    <property type="match status" value="1"/>
</dbReference>
<evidence type="ECO:0000313" key="4">
    <source>
        <dbReference type="EMBL" id="MFB5758925.1"/>
    </source>
</evidence>
<dbReference type="Proteomes" id="UP001580430">
    <property type="component" value="Unassembled WGS sequence"/>
</dbReference>
<proteinExistence type="inferred from homology"/>
<dbReference type="PANTHER" id="PTHR37297">
    <property type="entry name" value="PROTEIN NRDI"/>
    <property type="match status" value="1"/>
</dbReference>
<evidence type="ECO:0000256" key="2">
    <source>
        <dbReference type="ARBA" id="ARBA00009942"/>
    </source>
</evidence>
<dbReference type="Gene3D" id="3.40.50.360">
    <property type="match status" value="1"/>
</dbReference>
<protein>
    <recommendedName>
        <fullName evidence="3">Protein NrdI</fullName>
    </recommendedName>
</protein>
<dbReference type="PANTHER" id="PTHR37297:SF1">
    <property type="entry name" value="PROTEIN NRDI"/>
    <property type="match status" value="1"/>
</dbReference>
<accession>A0ABV5BUG5</accession>
<dbReference type="InterPro" id="IPR004465">
    <property type="entry name" value="RNR_NrdI"/>
</dbReference>